<dbReference type="SUPFAM" id="SSF54593">
    <property type="entry name" value="Glyoxalase/Bleomycin resistance protein/Dihydroxybiphenyl dioxygenase"/>
    <property type="match status" value="1"/>
</dbReference>
<reference evidence="2 3" key="1">
    <citation type="submission" date="2020-08" db="EMBL/GenBank/DDBJ databases">
        <title>Genome public.</title>
        <authorList>
            <person name="Liu C."/>
            <person name="Sun Q."/>
        </authorList>
    </citation>
    <scope>NUCLEOTIDE SEQUENCE [LARGE SCALE GENOMIC DNA]</scope>
    <source>
        <strain evidence="2 3">NSJ-35</strain>
    </source>
</reference>
<feature type="domain" description="VOC" evidence="1">
    <location>
        <begin position="2"/>
        <end position="121"/>
    </location>
</feature>
<organism evidence="2 3">
    <name type="scientific">Christensenella tenuis</name>
    <dbReference type="NCBI Taxonomy" id="2763033"/>
    <lineage>
        <taxon>Bacteria</taxon>
        <taxon>Bacillati</taxon>
        <taxon>Bacillota</taxon>
        <taxon>Clostridia</taxon>
        <taxon>Christensenellales</taxon>
        <taxon>Christensenellaceae</taxon>
        <taxon>Christensenella</taxon>
    </lineage>
</organism>
<comment type="caution">
    <text evidence="2">The sequence shown here is derived from an EMBL/GenBank/DDBJ whole genome shotgun (WGS) entry which is preliminary data.</text>
</comment>
<evidence type="ECO:0000259" key="1">
    <source>
        <dbReference type="PROSITE" id="PS51819"/>
    </source>
</evidence>
<dbReference type="InterPro" id="IPR037523">
    <property type="entry name" value="VOC_core"/>
</dbReference>
<dbReference type="InterPro" id="IPR025870">
    <property type="entry name" value="Glyoxalase-like_dom"/>
</dbReference>
<dbReference type="Proteomes" id="UP000606889">
    <property type="component" value="Unassembled WGS sequence"/>
</dbReference>
<proteinExistence type="predicted"/>
<dbReference type="Pfam" id="PF12681">
    <property type="entry name" value="Glyoxalase_2"/>
    <property type="match status" value="1"/>
</dbReference>
<dbReference type="Gene3D" id="3.10.180.10">
    <property type="entry name" value="2,3-Dihydroxybiphenyl 1,2-Dioxygenase, domain 1"/>
    <property type="match status" value="1"/>
</dbReference>
<dbReference type="PROSITE" id="PS51819">
    <property type="entry name" value="VOC"/>
    <property type="match status" value="1"/>
</dbReference>
<evidence type="ECO:0000313" key="3">
    <source>
        <dbReference type="Proteomes" id="UP000606889"/>
    </source>
</evidence>
<sequence>MKFCSPLLVVTDLARSRAFYREVFGLRVISDFGANITFTGGLSLQTKESWESFIHKPASEITFGGNDAELYFEEDDLDTFLGRLGGMDGIEYVHPPQEHGWGQRVVRIYDPDRHIIEVGESMRVVCKRFLDAGMTPGQVAERTQMPERFIRNCMK</sequence>
<protein>
    <submittedName>
        <fullName evidence="2">VOC family protein</fullName>
    </submittedName>
</protein>
<name>A0ABR7EGZ0_9FIRM</name>
<dbReference type="InterPro" id="IPR029068">
    <property type="entry name" value="Glyas_Bleomycin-R_OHBP_Dase"/>
</dbReference>
<keyword evidence="3" id="KW-1185">Reference proteome</keyword>
<evidence type="ECO:0000313" key="2">
    <source>
        <dbReference type="EMBL" id="MBC5649032.1"/>
    </source>
</evidence>
<gene>
    <name evidence="2" type="ORF">H8S18_11845</name>
</gene>
<accession>A0ABR7EGZ0</accession>
<dbReference type="EMBL" id="JACOON010000006">
    <property type="protein sequence ID" value="MBC5649032.1"/>
    <property type="molecule type" value="Genomic_DNA"/>
</dbReference>
<dbReference type="RefSeq" id="WP_186858478.1">
    <property type="nucleotide sequence ID" value="NZ_JACOON010000006.1"/>
</dbReference>